<dbReference type="InterPro" id="IPR000210">
    <property type="entry name" value="BTB/POZ_dom"/>
</dbReference>
<evidence type="ECO:0000313" key="3">
    <source>
        <dbReference type="Proteomes" id="UP000821853"/>
    </source>
</evidence>
<dbReference type="Pfam" id="PF00651">
    <property type="entry name" value="BTB"/>
    <property type="match status" value="1"/>
</dbReference>
<reference evidence="2 3" key="1">
    <citation type="journal article" date="2020" name="Cell">
        <title>Large-Scale Comparative Analyses of Tick Genomes Elucidate Their Genetic Diversity and Vector Capacities.</title>
        <authorList>
            <consortium name="Tick Genome and Microbiome Consortium (TIGMIC)"/>
            <person name="Jia N."/>
            <person name="Wang J."/>
            <person name="Shi W."/>
            <person name="Du L."/>
            <person name="Sun Y."/>
            <person name="Zhan W."/>
            <person name="Jiang J.F."/>
            <person name="Wang Q."/>
            <person name="Zhang B."/>
            <person name="Ji P."/>
            <person name="Bell-Sakyi L."/>
            <person name="Cui X.M."/>
            <person name="Yuan T.T."/>
            <person name="Jiang B.G."/>
            <person name="Yang W.F."/>
            <person name="Lam T.T."/>
            <person name="Chang Q.C."/>
            <person name="Ding S.J."/>
            <person name="Wang X.J."/>
            <person name="Zhu J.G."/>
            <person name="Ruan X.D."/>
            <person name="Zhao L."/>
            <person name="Wei J.T."/>
            <person name="Ye R.Z."/>
            <person name="Que T.C."/>
            <person name="Du C.H."/>
            <person name="Zhou Y.H."/>
            <person name="Cheng J.X."/>
            <person name="Dai P.F."/>
            <person name="Guo W.B."/>
            <person name="Han X.H."/>
            <person name="Huang E.J."/>
            <person name="Li L.F."/>
            <person name="Wei W."/>
            <person name="Gao Y.C."/>
            <person name="Liu J.Z."/>
            <person name="Shao H.Z."/>
            <person name="Wang X."/>
            <person name="Wang C.C."/>
            <person name="Yang T.C."/>
            <person name="Huo Q.B."/>
            <person name="Li W."/>
            <person name="Chen H.Y."/>
            <person name="Chen S.E."/>
            <person name="Zhou L.G."/>
            <person name="Ni X.B."/>
            <person name="Tian J.H."/>
            <person name="Sheng Y."/>
            <person name="Liu T."/>
            <person name="Pan Y.S."/>
            <person name="Xia L.Y."/>
            <person name="Li J."/>
            <person name="Zhao F."/>
            <person name="Cao W.C."/>
        </authorList>
    </citation>
    <scope>NUCLEOTIDE SEQUENCE [LARGE SCALE GENOMIC DNA]</scope>
    <source>
        <strain evidence="2">HaeL-2018</strain>
    </source>
</reference>
<dbReference type="VEuPathDB" id="VectorBase:HLOH_043031"/>
<gene>
    <name evidence="2" type="ORF">HPB48_016188</name>
</gene>
<comment type="caution">
    <text evidence="2">The sequence shown here is derived from an EMBL/GenBank/DDBJ whole genome shotgun (WGS) entry which is preliminary data.</text>
</comment>
<dbReference type="PROSITE" id="PS50097">
    <property type="entry name" value="BTB"/>
    <property type="match status" value="1"/>
</dbReference>
<dbReference type="AlphaFoldDB" id="A0A9J6G899"/>
<dbReference type="SUPFAM" id="SSF54695">
    <property type="entry name" value="POZ domain"/>
    <property type="match status" value="1"/>
</dbReference>
<accession>A0A9J6G899</accession>
<name>A0A9J6G899_HAELO</name>
<sequence>MTLDRETSEALWKMRSSGLPCDGLLMTSDGGAFPVHRVIMASCSEYFRVLFGVRFNIYERSEVLVPGVSSAASAIVVELAYERRTWRGFWRWLVTFASLT</sequence>
<evidence type="ECO:0000259" key="1">
    <source>
        <dbReference type="PROSITE" id="PS50097"/>
    </source>
</evidence>
<dbReference type="InterPro" id="IPR011333">
    <property type="entry name" value="SKP1/BTB/POZ_sf"/>
</dbReference>
<evidence type="ECO:0000313" key="2">
    <source>
        <dbReference type="EMBL" id="KAH9370760.1"/>
    </source>
</evidence>
<dbReference type="Gene3D" id="3.30.710.10">
    <property type="entry name" value="Potassium Channel Kv1.1, Chain A"/>
    <property type="match status" value="1"/>
</dbReference>
<organism evidence="2 3">
    <name type="scientific">Haemaphysalis longicornis</name>
    <name type="common">Bush tick</name>
    <dbReference type="NCBI Taxonomy" id="44386"/>
    <lineage>
        <taxon>Eukaryota</taxon>
        <taxon>Metazoa</taxon>
        <taxon>Ecdysozoa</taxon>
        <taxon>Arthropoda</taxon>
        <taxon>Chelicerata</taxon>
        <taxon>Arachnida</taxon>
        <taxon>Acari</taxon>
        <taxon>Parasitiformes</taxon>
        <taxon>Ixodida</taxon>
        <taxon>Ixodoidea</taxon>
        <taxon>Ixodidae</taxon>
        <taxon>Haemaphysalinae</taxon>
        <taxon>Haemaphysalis</taxon>
    </lineage>
</organism>
<proteinExistence type="predicted"/>
<dbReference type="EMBL" id="JABSTR010000005">
    <property type="protein sequence ID" value="KAH9370760.1"/>
    <property type="molecule type" value="Genomic_DNA"/>
</dbReference>
<feature type="domain" description="BTB" evidence="1">
    <location>
        <begin position="21"/>
        <end position="84"/>
    </location>
</feature>
<keyword evidence="3" id="KW-1185">Reference proteome</keyword>
<protein>
    <recommendedName>
        <fullName evidence="1">BTB domain-containing protein</fullName>
    </recommendedName>
</protein>
<dbReference type="Proteomes" id="UP000821853">
    <property type="component" value="Chromosome 3"/>
</dbReference>
<dbReference type="OrthoDB" id="191037at2759"/>